<evidence type="ECO:0000313" key="3">
    <source>
        <dbReference type="EMBL" id="CCC92993.1"/>
    </source>
</evidence>
<comment type="similarity">
    <text evidence="1">Belongs to the MIP18 family.</text>
</comment>
<dbReference type="PANTHER" id="PTHR12377">
    <property type="entry name" value="CYTOSOLIC IRON-SULFUR ASSEMBLY COMPONENT 2B-RELATED"/>
    <property type="match status" value="1"/>
</dbReference>
<dbReference type="VEuPathDB" id="TriTrypDB:TcIL3000_9_3930"/>
<dbReference type="Gene3D" id="3.30.300.130">
    <property type="entry name" value="Fe-S cluster assembly (FSCA)"/>
    <property type="match status" value="1"/>
</dbReference>
<gene>
    <name evidence="3" type="ORF">TCIL3000_9_3930</name>
</gene>
<evidence type="ECO:0000256" key="2">
    <source>
        <dbReference type="ARBA" id="ARBA00022829"/>
    </source>
</evidence>
<dbReference type="AlphaFoldDB" id="G0UUC9"/>
<proteinExistence type="inferred from homology"/>
<reference evidence="3" key="1">
    <citation type="journal article" date="2012" name="Proc. Natl. Acad. Sci. U.S.A.">
        <title>Antigenic diversity is generated by distinct evolutionary mechanisms in African trypanosome species.</title>
        <authorList>
            <person name="Jackson A.P."/>
            <person name="Berry A."/>
            <person name="Aslett M."/>
            <person name="Allison H.C."/>
            <person name="Burton P."/>
            <person name="Vavrova-Anderson J."/>
            <person name="Brown R."/>
            <person name="Browne H."/>
            <person name="Corton N."/>
            <person name="Hauser H."/>
            <person name="Gamble J."/>
            <person name="Gilderthorp R."/>
            <person name="Marcello L."/>
            <person name="McQuillan J."/>
            <person name="Otto T.D."/>
            <person name="Quail M.A."/>
            <person name="Sanders M.J."/>
            <person name="van Tonder A."/>
            <person name="Ginger M.L."/>
            <person name="Field M.C."/>
            <person name="Barry J.D."/>
            <person name="Hertz-Fowler C."/>
            <person name="Berriman M."/>
        </authorList>
    </citation>
    <scope>NUCLEOTIDE SEQUENCE</scope>
    <source>
        <strain evidence="3">IL3000</strain>
    </source>
</reference>
<dbReference type="PANTHER" id="PTHR12377:SF2">
    <property type="entry name" value="CYTOSOLIC IRON-SULFUR ASSEMBLY COMPONENT 2A"/>
    <property type="match status" value="1"/>
</dbReference>
<organism evidence="3">
    <name type="scientific">Trypanosoma congolense (strain IL3000)</name>
    <dbReference type="NCBI Taxonomy" id="1068625"/>
    <lineage>
        <taxon>Eukaryota</taxon>
        <taxon>Discoba</taxon>
        <taxon>Euglenozoa</taxon>
        <taxon>Kinetoplastea</taxon>
        <taxon>Metakinetoplastina</taxon>
        <taxon>Trypanosomatida</taxon>
        <taxon>Trypanosomatidae</taxon>
        <taxon>Trypanosoma</taxon>
        <taxon>Nannomonas</taxon>
    </lineage>
</organism>
<protein>
    <recommendedName>
        <fullName evidence="4">MIP18 family-like domain-containing protein</fullName>
    </recommendedName>
</protein>
<accession>G0UUC9</accession>
<dbReference type="InterPro" id="IPR034904">
    <property type="entry name" value="FSCA_dom_sf"/>
</dbReference>
<name>G0UUC9_TRYCI</name>
<dbReference type="EMBL" id="HE575322">
    <property type="protein sequence ID" value="CCC92993.1"/>
    <property type="molecule type" value="Genomic_DNA"/>
</dbReference>
<evidence type="ECO:0008006" key="4">
    <source>
        <dbReference type="Google" id="ProtNLM"/>
    </source>
</evidence>
<sequence length="152" mass="17451">MITPFTAEDVFYELSTIRDPEHTNYTLADLNVVTLDRCFVEYREQPAPTAPPCMDDQNSCEARVRRTVVVKVVLKPTVPHCSLMEFICLCVYAKLKEVFPPKSCPKIEITLVDASHIRQRELEKQVADKDRIVAAFEDAILLREVEKHINCE</sequence>
<dbReference type="GO" id="GO:0051604">
    <property type="term" value="P:protein maturation"/>
    <property type="evidence" value="ECO:0007669"/>
    <property type="project" value="InterPro"/>
</dbReference>
<evidence type="ECO:0000256" key="1">
    <source>
        <dbReference type="ARBA" id="ARBA00010381"/>
    </source>
</evidence>
<keyword evidence="2" id="KW-0159">Chromosome partition</keyword>
<dbReference type="InterPro" id="IPR039796">
    <property type="entry name" value="MIP18"/>
</dbReference>
<dbReference type="GO" id="GO:0007059">
    <property type="term" value="P:chromosome segregation"/>
    <property type="evidence" value="ECO:0007669"/>
    <property type="project" value="UniProtKB-KW"/>
</dbReference>